<dbReference type="Proteomes" id="UP000295146">
    <property type="component" value="Unassembled WGS sequence"/>
</dbReference>
<dbReference type="EMBL" id="SODP01000002">
    <property type="protein sequence ID" value="TDW70951.1"/>
    <property type="molecule type" value="Genomic_DNA"/>
</dbReference>
<dbReference type="RefSeq" id="WP_134106066.1">
    <property type="nucleotide sequence ID" value="NZ_SODP01000002.1"/>
</dbReference>
<dbReference type="InterPro" id="IPR019646">
    <property type="entry name" value="Aminoglyc_AdlTrfase"/>
</dbReference>
<reference evidence="1 2" key="1">
    <citation type="submission" date="2019-03" db="EMBL/GenBank/DDBJ databases">
        <title>Genomic Encyclopedia of Type Strains, Phase III (KMG-III): the genomes of soil and plant-associated and newly described type strains.</title>
        <authorList>
            <person name="Whitman W."/>
        </authorList>
    </citation>
    <scope>NUCLEOTIDE SEQUENCE [LARGE SCALE GENOMIC DNA]</scope>
    <source>
        <strain evidence="1 2">VKM Ac-2573</strain>
    </source>
</reference>
<gene>
    <name evidence="1" type="ORF">EV653_5019</name>
</gene>
<comment type="caution">
    <text evidence="1">The sequence shown here is derived from an EMBL/GenBank/DDBJ whole genome shotgun (WGS) entry which is preliminary data.</text>
</comment>
<sequence length="165" mass="18123">MTEMTAERVLKVLDALTGLDVWVDGGWGVDALVGRQTRAHEDLDLGVARPELDRVVELLGALEYDITDARYLQVTVQLTHVDGHRIDLHPSTPMPGGGTEQLDFDGNTYFIPPAVDGRIGGQPVRCMPASAQRRSHQGYELRPQDLHDMQLLDEIDFAHGRGGSG</sequence>
<evidence type="ECO:0000313" key="1">
    <source>
        <dbReference type="EMBL" id="TDW70951.1"/>
    </source>
</evidence>
<dbReference type="OrthoDB" id="9800567at2"/>
<accession>A0A4R8C6U7</accession>
<dbReference type="Pfam" id="PF10706">
    <property type="entry name" value="Aminoglyc_resit"/>
    <property type="match status" value="1"/>
</dbReference>
<organism evidence="1 2">
    <name type="scientific">Kribbella pratensis</name>
    <dbReference type="NCBI Taxonomy" id="2512112"/>
    <lineage>
        <taxon>Bacteria</taxon>
        <taxon>Bacillati</taxon>
        <taxon>Actinomycetota</taxon>
        <taxon>Actinomycetes</taxon>
        <taxon>Propionibacteriales</taxon>
        <taxon>Kribbellaceae</taxon>
        <taxon>Kribbella</taxon>
    </lineage>
</organism>
<name>A0A4R8C6U7_9ACTN</name>
<evidence type="ECO:0000313" key="2">
    <source>
        <dbReference type="Proteomes" id="UP000295146"/>
    </source>
</evidence>
<proteinExistence type="predicted"/>
<protein>
    <submittedName>
        <fullName evidence="1">Lincosamide nucleotidyltransferase A/C/D/E</fullName>
    </submittedName>
</protein>
<keyword evidence="2" id="KW-1185">Reference proteome</keyword>
<dbReference type="AlphaFoldDB" id="A0A4R8C6U7"/>
<dbReference type="Gene3D" id="3.30.460.40">
    <property type="match status" value="1"/>
</dbReference>